<keyword evidence="3" id="KW-1185">Reference proteome</keyword>
<feature type="region of interest" description="Disordered" evidence="1">
    <location>
        <begin position="63"/>
        <end position="87"/>
    </location>
</feature>
<organism evidence="2 3">
    <name type="scientific">Tanacetum coccineum</name>
    <dbReference type="NCBI Taxonomy" id="301880"/>
    <lineage>
        <taxon>Eukaryota</taxon>
        <taxon>Viridiplantae</taxon>
        <taxon>Streptophyta</taxon>
        <taxon>Embryophyta</taxon>
        <taxon>Tracheophyta</taxon>
        <taxon>Spermatophyta</taxon>
        <taxon>Magnoliopsida</taxon>
        <taxon>eudicotyledons</taxon>
        <taxon>Gunneridae</taxon>
        <taxon>Pentapetalae</taxon>
        <taxon>asterids</taxon>
        <taxon>campanulids</taxon>
        <taxon>Asterales</taxon>
        <taxon>Asteraceae</taxon>
        <taxon>Asteroideae</taxon>
        <taxon>Anthemideae</taxon>
        <taxon>Anthemidinae</taxon>
        <taxon>Tanacetum</taxon>
    </lineage>
</organism>
<evidence type="ECO:0000256" key="1">
    <source>
        <dbReference type="SAM" id="MobiDB-lite"/>
    </source>
</evidence>
<gene>
    <name evidence="2" type="ORF">Tco_1017265</name>
</gene>
<protein>
    <recommendedName>
        <fullName evidence="4">NAC domain-containing protein</fullName>
    </recommendedName>
</protein>
<reference evidence="2" key="1">
    <citation type="journal article" date="2022" name="Int. J. Mol. Sci.">
        <title>Draft Genome of Tanacetum Coccineum: Genomic Comparison of Closely Related Tanacetum-Family Plants.</title>
        <authorList>
            <person name="Yamashiro T."/>
            <person name="Shiraishi A."/>
            <person name="Nakayama K."/>
            <person name="Satake H."/>
        </authorList>
    </citation>
    <scope>NUCLEOTIDE SEQUENCE</scope>
</reference>
<dbReference type="EMBL" id="BQNB010017660">
    <property type="protein sequence ID" value="GJT65785.1"/>
    <property type="molecule type" value="Genomic_DNA"/>
</dbReference>
<comment type="caution">
    <text evidence="2">The sequence shown here is derived from an EMBL/GenBank/DDBJ whole genome shotgun (WGS) entry which is preliminary data.</text>
</comment>
<proteinExistence type="predicted"/>
<feature type="compositionally biased region" description="Basic and acidic residues" evidence="1">
    <location>
        <begin position="63"/>
        <end position="74"/>
    </location>
</feature>
<sequence>MVSVAGQRHKGQELIAKTVVPTALADHWVMLEYESVTHHQRASGLPWFVLGCLDDLPRSKFANDGETDGDKKLEPLLVSTPCNSTST</sequence>
<dbReference type="Proteomes" id="UP001151760">
    <property type="component" value="Unassembled WGS sequence"/>
</dbReference>
<reference evidence="2" key="2">
    <citation type="submission" date="2022-01" db="EMBL/GenBank/DDBJ databases">
        <authorList>
            <person name="Yamashiro T."/>
            <person name="Shiraishi A."/>
            <person name="Satake H."/>
            <person name="Nakayama K."/>
        </authorList>
    </citation>
    <scope>NUCLEOTIDE SEQUENCE</scope>
</reference>
<accession>A0ABQ5FR73</accession>
<name>A0ABQ5FR73_9ASTR</name>
<evidence type="ECO:0000313" key="3">
    <source>
        <dbReference type="Proteomes" id="UP001151760"/>
    </source>
</evidence>
<evidence type="ECO:0000313" key="2">
    <source>
        <dbReference type="EMBL" id="GJT65785.1"/>
    </source>
</evidence>
<evidence type="ECO:0008006" key="4">
    <source>
        <dbReference type="Google" id="ProtNLM"/>
    </source>
</evidence>